<dbReference type="Proteomes" id="UP000490800">
    <property type="component" value="Unassembled WGS sequence"/>
</dbReference>
<accession>A0A7X3FIV3</accession>
<dbReference type="OrthoDB" id="8365150at2"/>
<feature type="domain" description="HTH araC/xylS-type" evidence="4">
    <location>
        <begin position="1"/>
        <end position="93"/>
    </location>
</feature>
<evidence type="ECO:0000256" key="3">
    <source>
        <dbReference type="ARBA" id="ARBA00023163"/>
    </source>
</evidence>
<evidence type="ECO:0000256" key="2">
    <source>
        <dbReference type="ARBA" id="ARBA00023125"/>
    </source>
</evidence>
<dbReference type="Gene3D" id="1.10.10.60">
    <property type="entry name" value="Homeodomain-like"/>
    <property type="match status" value="2"/>
</dbReference>
<dbReference type="PROSITE" id="PS01124">
    <property type="entry name" value="HTH_ARAC_FAMILY_2"/>
    <property type="match status" value="1"/>
</dbReference>
<dbReference type="InterPro" id="IPR050959">
    <property type="entry name" value="MarA-like"/>
</dbReference>
<evidence type="ECO:0000256" key="1">
    <source>
        <dbReference type="ARBA" id="ARBA00023015"/>
    </source>
</evidence>
<dbReference type="GO" id="GO:0043565">
    <property type="term" value="F:sequence-specific DNA binding"/>
    <property type="evidence" value="ECO:0007669"/>
    <property type="project" value="InterPro"/>
</dbReference>
<organism evidence="5 6">
    <name type="scientific">Paenibacillus lutrae</name>
    <dbReference type="NCBI Taxonomy" id="2078573"/>
    <lineage>
        <taxon>Bacteria</taxon>
        <taxon>Bacillati</taxon>
        <taxon>Bacillota</taxon>
        <taxon>Bacilli</taxon>
        <taxon>Bacillales</taxon>
        <taxon>Paenibacillaceae</taxon>
        <taxon>Paenibacillus</taxon>
    </lineage>
</organism>
<protein>
    <submittedName>
        <fullName evidence="5">Helix-turn-helix domain-containing protein</fullName>
    </submittedName>
</protein>
<dbReference type="InterPro" id="IPR018060">
    <property type="entry name" value="HTH_AraC"/>
</dbReference>
<dbReference type="AlphaFoldDB" id="A0A7X3FIV3"/>
<keyword evidence="6" id="KW-1185">Reference proteome</keyword>
<dbReference type="Gene3D" id="2.60.120.260">
    <property type="entry name" value="Galactose-binding domain-like"/>
    <property type="match status" value="1"/>
</dbReference>
<dbReference type="GO" id="GO:0003700">
    <property type="term" value="F:DNA-binding transcription factor activity"/>
    <property type="evidence" value="ECO:0007669"/>
    <property type="project" value="InterPro"/>
</dbReference>
<gene>
    <name evidence="5" type="ORF">EDM21_13825</name>
</gene>
<dbReference type="InterPro" id="IPR009057">
    <property type="entry name" value="Homeodomain-like_sf"/>
</dbReference>
<evidence type="ECO:0000313" key="5">
    <source>
        <dbReference type="EMBL" id="MVP00586.1"/>
    </source>
</evidence>
<sequence length="281" mass="32298">MEEHLEEELSLEKVARSAGFSMFHYHRIFQAEIGMTITEYVRTRRIVGAAVRLLYTNERILDIALHYRFESQEAFTRAFKKIYHLPPGRYRKLMNKVNQHKEELPMNTPQPVKGWFLSGSHPFHYEMGIDRQTVHKGRASGYLKSMMVESAEQFATMMQAFKADHYRGKRIKLSAFIKTDDVKQFAAMWMRVDSTSDEILQFDNMSNRPITGSNHWNHYSIVLDVPPASAAISFGVLLNGSGRVWADGFAFETVDLSVPSTNLEVDGGLHDEPLNLSFEEE</sequence>
<dbReference type="PANTHER" id="PTHR47504:SF6">
    <property type="entry name" value="ARAC-FAMILY TRANSCRIPTIONAL REGULATOR"/>
    <property type="match status" value="1"/>
</dbReference>
<name>A0A7X3FIV3_9BACL</name>
<keyword evidence="1" id="KW-0805">Transcription regulation</keyword>
<proteinExistence type="predicted"/>
<keyword evidence="2" id="KW-0238">DNA-binding</keyword>
<keyword evidence="3" id="KW-0804">Transcription</keyword>
<dbReference type="SUPFAM" id="SSF46689">
    <property type="entry name" value="Homeodomain-like"/>
    <property type="match status" value="2"/>
</dbReference>
<dbReference type="Pfam" id="PF12833">
    <property type="entry name" value="HTH_18"/>
    <property type="match status" value="1"/>
</dbReference>
<reference evidence="5 6" key="1">
    <citation type="journal article" date="2019" name="Microorganisms">
        <title>Paenibacillus lutrae sp. nov., A Chitinolytic Species Isolated from A River Otter in Castril Natural Park, Granada, Spain.</title>
        <authorList>
            <person name="Rodriguez M."/>
            <person name="Reina J.C."/>
            <person name="Bejar V."/>
            <person name="Llamas I."/>
        </authorList>
    </citation>
    <scope>NUCLEOTIDE SEQUENCE [LARGE SCALE GENOMIC DNA]</scope>
    <source>
        <strain evidence="5 6">N10</strain>
    </source>
</reference>
<evidence type="ECO:0000259" key="4">
    <source>
        <dbReference type="PROSITE" id="PS01124"/>
    </source>
</evidence>
<dbReference type="EMBL" id="RHLK01000007">
    <property type="protein sequence ID" value="MVP00586.1"/>
    <property type="molecule type" value="Genomic_DNA"/>
</dbReference>
<dbReference type="SMART" id="SM00342">
    <property type="entry name" value="HTH_ARAC"/>
    <property type="match status" value="1"/>
</dbReference>
<dbReference type="PANTHER" id="PTHR47504">
    <property type="entry name" value="RIGHT ORIGIN-BINDING PROTEIN"/>
    <property type="match status" value="1"/>
</dbReference>
<evidence type="ECO:0000313" key="6">
    <source>
        <dbReference type="Proteomes" id="UP000490800"/>
    </source>
</evidence>
<comment type="caution">
    <text evidence="5">The sequence shown here is derived from an EMBL/GenBank/DDBJ whole genome shotgun (WGS) entry which is preliminary data.</text>
</comment>